<proteinExistence type="predicted"/>
<keyword evidence="1" id="KW-0472">Membrane</keyword>
<dbReference type="Proteomes" id="UP000191933">
    <property type="component" value="Unassembled WGS sequence"/>
</dbReference>
<dbReference type="EMBL" id="FBVY01000002">
    <property type="protein sequence ID" value="CUW85641.1"/>
    <property type="molecule type" value="Genomic_DNA"/>
</dbReference>
<evidence type="ECO:0000313" key="3">
    <source>
        <dbReference type="Proteomes" id="UP000191933"/>
    </source>
</evidence>
<evidence type="ECO:0000313" key="2">
    <source>
        <dbReference type="EMBL" id="CUW85641.1"/>
    </source>
</evidence>
<sequence>MYDINQPIFTYAGALRPATKKNRTGIILAVCAGLLLAALAI</sequence>
<gene>
    <name evidence="2" type="ORF">AGR2A_Cc100214</name>
</gene>
<name>A0A9W5EYE6_9HYPH</name>
<evidence type="ECO:0000256" key="1">
    <source>
        <dbReference type="SAM" id="Phobius"/>
    </source>
</evidence>
<accession>A0A9W5EYE6</accession>
<dbReference type="AlphaFoldDB" id="A0A9W5EYE6"/>
<protein>
    <submittedName>
        <fullName evidence="2">Uncharacterized protein</fullName>
    </submittedName>
</protein>
<comment type="caution">
    <text evidence="2">The sequence shown here is derived from an EMBL/GenBank/DDBJ whole genome shotgun (WGS) entry which is preliminary data.</text>
</comment>
<dbReference type="RefSeq" id="WP_272939354.1">
    <property type="nucleotide sequence ID" value="NZ_LT009718.1"/>
</dbReference>
<organism evidence="2 3">
    <name type="scientific">Agrobacterium genomosp. 2 str. CFBP 5494</name>
    <dbReference type="NCBI Taxonomy" id="1183436"/>
    <lineage>
        <taxon>Bacteria</taxon>
        <taxon>Pseudomonadati</taxon>
        <taxon>Pseudomonadota</taxon>
        <taxon>Alphaproteobacteria</taxon>
        <taxon>Hyphomicrobiales</taxon>
        <taxon>Rhizobiaceae</taxon>
        <taxon>Rhizobium/Agrobacterium group</taxon>
        <taxon>Agrobacterium</taxon>
        <taxon>Agrobacterium tumefaciens complex</taxon>
    </lineage>
</organism>
<keyword evidence="3" id="KW-1185">Reference proteome</keyword>
<keyword evidence="1" id="KW-1133">Transmembrane helix</keyword>
<reference evidence="2 3" key="1">
    <citation type="submission" date="2016-01" db="EMBL/GenBank/DDBJ databases">
        <authorList>
            <person name="Regsiter A."/>
            <person name="william w."/>
        </authorList>
    </citation>
    <scope>NUCLEOTIDE SEQUENCE [LARGE SCALE GENOMIC DNA]</scope>
    <source>
        <strain evidence="2 3">CFBP 5494</strain>
    </source>
</reference>
<feature type="transmembrane region" description="Helical" evidence="1">
    <location>
        <begin position="24"/>
        <end position="40"/>
    </location>
</feature>
<keyword evidence="1" id="KW-0812">Transmembrane</keyword>